<feature type="transmembrane region" description="Helical" evidence="6">
    <location>
        <begin position="317"/>
        <end position="338"/>
    </location>
</feature>
<evidence type="ECO:0000256" key="6">
    <source>
        <dbReference type="SAM" id="Phobius"/>
    </source>
</evidence>
<evidence type="ECO:0000256" key="1">
    <source>
        <dbReference type="ARBA" id="ARBA00004651"/>
    </source>
</evidence>
<dbReference type="GO" id="GO:0015920">
    <property type="term" value="P:lipopolysaccharide transport"/>
    <property type="evidence" value="ECO:0007669"/>
    <property type="project" value="TreeGrafter"/>
</dbReference>
<dbReference type="InterPro" id="IPR005495">
    <property type="entry name" value="LptG/LptF_permease"/>
</dbReference>
<dbReference type="RefSeq" id="WP_082116660.1">
    <property type="nucleotide sequence ID" value="NZ_CP010904.1"/>
</dbReference>
<proteinExistence type="predicted"/>
<evidence type="ECO:0000256" key="5">
    <source>
        <dbReference type="ARBA" id="ARBA00023136"/>
    </source>
</evidence>
<keyword evidence="4 6" id="KW-1133">Transmembrane helix</keyword>
<dbReference type="Pfam" id="PF03739">
    <property type="entry name" value="LptF_LptG"/>
    <property type="match status" value="1"/>
</dbReference>
<keyword evidence="8" id="KW-1185">Reference proteome</keyword>
<accession>A0A0G3ELN8</accession>
<gene>
    <name evidence="7" type="ORF">L21SP4_01837</name>
</gene>
<dbReference type="GO" id="GO:0043190">
    <property type="term" value="C:ATP-binding cassette (ABC) transporter complex"/>
    <property type="evidence" value="ECO:0007669"/>
    <property type="project" value="TreeGrafter"/>
</dbReference>
<keyword evidence="2" id="KW-1003">Cell membrane</keyword>
<dbReference type="Proteomes" id="UP000035268">
    <property type="component" value="Chromosome"/>
</dbReference>
<dbReference type="KEGG" id="vbl:L21SP4_01837"/>
<dbReference type="EMBL" id="CP010904">
    <property type="protein sequence ID" value="AKJ65074.1"/>
    <property type="molecule type" value="Genomic_DNA"/>
</dbReference>
<name>A0A0G3ELN8_9BACT</name>
<reference evidence="8" key="1">
    <citation type="submission" date="2015-02" db="EMBL/GenBank/DDBJ databases">
        <title>Description and complete genome sequence of the first cultured representative of the subdivision 5 of the Verrucomicrobia phylum.</title>
        <authorList>
            <person name="Spring S."/>
            <person name="Bunk B."/>
            <person name="Sproer C."/>
            <person name="Klenk H.-P."/>
        </authorList>
    </citation>
    <scope>NUCLEOTIDE SEQUENCE [LARGE SCALE GENOMIC DNA]</scope>
    <source>
        <strain evidence="8">L21-Fru-AB</strain>
    </source>
</reference>
<feature type="transmembrane region" description="Helical" evidence="6">
    <location>
        <begin position="96"/>
        <end position="120"/>
    </location>
</feature>
<dbReference type="AlphaFoldDB" id="A0A0G3ELN8"/>
<keyword evidence="3 6" id="KW-0812">Transmembrane</keyword>
<evidence type="ECO:0000256" key="2">
    <source>
        <dbReference type="ARBA" id="ARBA00022475"/>
    </source>
</evidence>
<evidence type="ECO:0000256" key="4">
    <source>
        <dbReference type="ARBA" id="ARBA00022989"/>
    </source>
</evidence>
<feature type="transmembrane region" description="Helical" evidence="6">
    <location>
        <begin position="12"/>
        <end position="33"/>
    </location>
</feature>
<keyword evidence="5 6" id="KW-0472">Membrane</keyword>
<feature type="transmembrane region" description="Helical" evidence="6">
    <location>
        <begin position="350"/>
        <end position="368"/>
    </location>
</feature>
<dbReference type="OrthoDB" id="9780716at2"/>
<dbReference type="PANTHER" id="PTHR33529">
    <property type="entry name" value="SLR0882 PROTEIN-RELATED"/>
    <property type="match status" value="1"/>
</dbReference>
<organism evidence="7 8">
    <name type="scientific">Kiritimatiella glycovorans</name>
    <dbReference type="NCBI Taxonomy" id="1307763"/>
    <lineage>
        <taxon>Bacteria</taxon>
        <taxon>Pseudomonadati</taxon>
        <taxon>Kiritimatiellota</taxon>
        <taxon>Kiritimatiellia</taxon>
        <taxon>Kiritimatiellales</taxon>
        <taxon>Kiritimatiellaceae</taxon>
        <taxon>Kiritimatiella</taxon>
    </lineage>
</organism>
<evidence type="ECO:0000313" key="8">
    <source>
        <dbReference type="Proteomes" id="UP000035268"/>
    </source>
</evidence>
<protein>
    <submittedName>
        <fullName evidence="7">Lipopolysaccharide ABC transporter permease LptF</fullName>
    </submittedName>
</protein>
<reference evidence="7 8" key="2">
    <citation type="journal article" date="2016" name="ISME J.">
        <title>Characterization of the first cultured representative of Verrucomicrobia subdivision 5 indicates the proposal of a novel phylum.</title>
        <authorList>
            <person name="Spring S."/>
            <person name="Bunk B."/>
            <person name="Sproer C."/>
            <person name="Schumann P."/>
            <person name="Rohde M."/>
            <person name="Tindall B.J."/>
            <person name="Klenk H.P."/>
        </authorList>
    </citation>
    <scope>NUCLEOTIDE SEQUENCE [LARGE SCALE GENOMIC DNA]</scope>
    <source>
        <strain evidence="7 8">L21-Fru-AB</strain>
    </source>
</reference>
<evidence type="ECO:0000313" key="7">
    <source>
        <dbReference type="EMBL" id="AKJ65074.1"/>
    </source>
</evidence>
<dbReference type="STRING" id="1307763.L21SP4_01837"/>
<sequence>MRILDRYVGRDFLVTFLITVLVVTFVLCVGALLRSVDLMARGISIALVGRFFLQNIPKLLMFTIPVGILISTLLMFERVSSDGEITALKSCGVSLWNVVAPVLLWALLFSGVCFLFSGWLSPRSAHANRQLLRSVGLENPVDLLEEGRFVRELPGLMIYIGSKDGRDVEDVLAYELAGERVRRSVRAERGSIRVDDQHGILRIELENVRIQLHGEEEGGGDTKYISARRYPLRVDIAELTRRGEVKTKANNTAFPALVERISSLRKEDYPGAPQAYRIERMELITEANRRLTLPLSCLTFALLGTAIGVQGQRKDSSLGIVWGVVVLVLFYAFLLLADGLGDRPQLRPDLVIWTPVVLGQGLGCLWLARLN</sequence>
<comment type="subcellular location">
    <subcellularLocation>
        <location evidence="1">Cell membrane</location>
        <topology evidence="1">Multi-pass membrane protein</topology>
    </subcellularLocation>
</comment>
<evidence type="ECO:0000256" key="3">
    <source>
        <dbReference type="ARBA" id="ARBA00022692"/>
    </source>
</evidence>
<dbReference type="PANTHER" id="PTHR33529:SF6">
    <property type="entry name" value="YJGP_YJGQ FAMILY PERMEASE"/>
    <property type="match status" value="1"/>
</dbReference>